<dbReference type="GeneID" id="78019423"/>
<protein>
    <submittedName>
        <fullName evidence="1">Uncharacterized protein</fullName>
    </submittedName>
</protein>
<dbReference type="AlphaFoldDB" id="A0A2S0Q529"/>
<dbReference type="EMBL" id="CP020114">
    <property type="protein sequence ID" value="AVZ31456.1"/>
    <property type="molecule type" value="Genomic_DNA"/>
</dbReference>
<accession>A0A2S0Q529</accession>
<reference evidence="1 2" key="1">
    <citation type="submission" date="2017-03" db="EMBL/GenBank/DDBJ databases">
        <title>Comparative genomics of the toxic Baltic Sea cyanobacteria Nodularia spumigena UHCC 0039 and its response on varying salinity.</title>
        <authorList>
            <person name="Teikari J.E."/>
        </authorList>
    </citation>
    <scope>NUCLEOTIDE SEQUENCE [LARGE SCALE GENOMIC DNA]</scope>
    <source>
        <strain evidence="1 2">UHCC 0039</strain>
    </source>
</reference>
<organism evidence="1 2">
    <name type="scientific">Nodularia spumigena UHCC 0039</name>
    <dbReference type="NCBI Taxonomy" id="1914872"/>
    <lineage>
        <taxon>Bacteria</taxon>
        <taxon>Bacillati</taxon>
        <taxon>Cyanobacteriota</taxon>
        <taxon>Cyanophyceae</taxon>
        <taxon>Nostocales</taxon>
        <taxon>Nodulariaceae</taxon>
        <taxon>Nodularia</taxon>
    </lineage>
</organism>
<name>A0A2S0Q529_NODSP</name>
<sequence>MQPHNWKNLLFSIWLASNITKGCGIAVNTALAVNLDMENTGNSPRLNESLQLELQPRDFLPFSPIPIEQLLHQSQRDKAERLERLRRRLRVGRQPISDESDRFQEMGLRVREKPLPELKPIGNLQARFGYYHTSNVFSSDVNPIEDGLISFGVKLASVYFPLGSQTFVNGSIDGSLGRYVNQSIYNYNRAKFYLSVYQQLSPRMHGTIAWSNQQLFYAKNSDRFLSENSLSLSLGRRDPLTPQLTLNSFYEFKLNFAEPNSRSRMINSGRVSLNYTLQQPLKVGLNYQLKFSDFTQRQRNDYYHQLYASLIYQISDSSKINLQSGWRFGDSTDKKINFDGWFFSINYNWRLGQF</sequence>
<dbReference type="RefSeq" id="WP_006197293.1">
    <property type="nucleotide sequence ID" value="NZ_CAWNZE010000001.1"/>
</dbReference>
<dbReference type="Proteomes" id="UP000244056">
    <property type="component" value="Chromosome"/>
</dbReference>
<evidence type="ECO:0000313" key="2">
    <source>
        <dbReference type="Proteomes" id="UP000244056"/>
    </source>
</evidence>
<evidence type="ECO:0000313" key="1">
    <source>
        <dbReference type="EMBL" id="AVZ31456.1"/>
    </source>
</evidence>
<gene>
    <name evidence="1" type="ORF">BMF81_04202</name>
</gene>
<proteinExistence type="predicted"/>
<dbReference type="KEGG" id="nsp:BMF81_04202"/>